<organism evidence="1">
    <name type="scientific">Anguilla anguilla</name>
    <name type="common">European freshwater eel</name>
    <name type="synonym">Muraena anguilla</name>
    <dbReference type="NCBI Taxonomy" id="7936"/>
    <lineage>
        <taxon>Eukaryota</taxon>
        <taxon>Metazoa</taxon>
        <taxon>Chordata</taxon>
        <taxon>Craniata</taxon>
        <taxon>Vertebrata</taxon>
        <taxon>Euteleostomi</taxon>
        <taxon>Actinopterygii</taxon>
        <taxon>Neopterygii</taxon>
        <taxon>Teleostei</taxon>
        <taxon>Anguilliformes</taxon>
        <taxon>Anguillidae</taxon>
        <taxon>Anguilla</taxon>
    </lineage>
</organism>
<reference evidence="1" key="1">
    <citation type="submission" date="2014-11" db="EMBL/GenBank/DDBJ databases">
        <authorList>
            <person name="Amaro Gonzalez C."/>
        </authorList>
    </citation>
    <scope>NUCLEOTIDE SEQUENCE</scope>
</reference>
<reference evidence="1" key="2">
    <citation type="journal article" date="2015" name="Fish Shellfish Immunol.">
        <title>Early steps in the European eel (Anguilla anguilla)-Vibrio vulnificus interaction in the gills: Role of the RtxA13 toxin.</title>
        <authorList>
            <person name="Callol A."/>
            <person name="Pajuelo D."/>
            <person name="Ebbesson L."/>
            <person name="Teles M."/>
            <person name="MacKenzie S."/>
            <person name="Amaro C."/>
        </authorList>
    </citation>
    <scope>NUCLEOTIDE SEQUENCE</scope>
</reference>
<sequence>MVTSSIDIQTQPYYPNLTSSVTLLSILSPEPHFSGIIANYMPCQVCLSFTTA</sequence>
<accession>A0A0E9PUQ6</accession>
<dbReference type="AlphaFoldDB" id="A0A0E9PUQ6"/>
<protein>
    <submittedName>
        <fullName evidence="1">Uncharacterized protein</fullName>
    </submittedName>
</protein>
<proteinExistence type="predicted"/>
<evidence type="ECO:0000313" key="1">
    <source>
        <dbReference type="EMBL" id="JAH07805.1"/>
    </source>
</evidence>
<dbReference type="EMBL" id="GBXM01100772">
    <property type="protein sequence ID" value="JAH07805.1"/>
    <property type="molecule type" value="Transcribed_RNA"/>
</dbReference>
<name>A0A0E9PUQ6_ANGAN</name>